<protein>
    <recommendedName>
        <fullName evidence="8">Beta-glucosidase</fullName>
    </recommendedName>
</protein>
<name>A0AAE1M8S3_9FABA</name>
<evidence type="ECO:0008006" key="8">
    <source>
        <dbReference type="Google" id="ProtNLM"/>
    </source>
</evidence>
<accession>A0AAE1M8S3</accession>
<keyword evidence="5" id="KW-0732">Signal</keyword>
<dbReference type="AlphaFoldDB" id="A0AAE1M8S3"/>
<dbReference type="PANTHER" id="PTHR10353:SF237">
    <property type="entry name" value="BETA-GLUCOSIDASE 12-RELATED"/>
    <property type="match status" value="1"/>
</dbReference>
<evidence type="ECO:0000313" key="7">
    <source>
        <dbReference type="Proteomes" id="UP001293593"/>
    </source>
</evidence>
<keyword evidence="2" id="KW-0378">Hydrolase</keyword>
<dbReference type="InterPro" id="IPR001360">
    <property type="entry name" value="Glyco_hydro_1"/>
</dbReference>
<evidence type="ECO:0000313" key="6">
    <source>
        <dbReference type="EMBL" id="KAK4253658.1"/>
    </source>
</evidence>
<dbReference type="EMBL" id="JAWXYG010000015">
    <property type="protein sequence ID" value="KAK4253658.1"/>
    <property type="molecule type" value="Genomic_DNA"/>
</dbReference>
<sequence length="503" mass="57598">MWGKSSHHLLLLVAISINALFDSVDCINPSSFPPDFKFGTSSAAYQYEGAALQEGKGPSIWDIFTHTYPERIADHSNGDVATDSYHRYKEDVAIMKDIGFNSYRFSISWSRILPYGHLKGGVNPEGIRYYNNLINELLSKGIQPFVTLFHFDLPEALEAEYGGLLSPKIVKDFRDYAEVCFREFGDRVKHWITLNEPSSYSIVGYGYGVFPPERCSSFLGCSAGDSSTEPYLVSHNLILAHAEAVRLYRKKYQISQKGQIGIILAMLWYIPISQSKADEDAASRANDFSCAWFLEPLNSGKYPEVMVKHVGKRLPKFSRRQALVVKGSFDFIGVNYYTTYYAFNVPCQTENQTALTDACFNSTTERNGVPIGPKPGTNWLYVYPRGIQEVLEYTKEKLNNPVIYITENGCNEIDNGRKSLNDTVRIDYIDRHLVYIQRAMRNGVKVKGYFTWSLLDNFEWNSGFSVRFGIIYVDFKNGQKRYHKRSALWFKTFLHQWNNESRH</sequence>
<evidence type="ECO:0000256" key="3">
    <source>
        <dbReference type="ARBA" id="ARBA00023295"/>
    </source>
</evidence>
<organism evidence="6 7">
    <name type="scientific">Acacia crassicarpa</name>
    <name type="common">northern wattle</name>
    <dbReference type="NCBI Taxonomy" id="499986"/>
    <lineage>
        <taxon>Eukaryota</taxon>
        <taxon>Viridiplantae</taxon>
        <taxon>Streptophyta</taxon>
        <taxon>Embryophyta</taxon>
        <taxon>Tracheophyta</taxon>
        <taxon>Spermatophyta</taxon>
        <taxon>Magnoliopsida</taxon>
        <taxon>eudicotyledons</taxon>
        <taxon>Gunneridae</taxon>
        <taxon>Pentapetalae</taxon>
        <taxon>rosids</taxon>
        <taxon>fabids</taxon>
        <taxon>Fabales</taxon>
        <taxon>Fabaceae</taxon>
        <taxon>Caesalpinioideae</taxon>
        <taxon>mimosoid clade</taxon>
        <taxon>Acacieae</taxon>
        <taxon>Acacia</taxon>
    </lineage>
</organism>
<dbReference type="Proteomes" id="UP001293593">
    <property type="component" value="Unassembled WGS sequence"/>
</dbReference>
<dbReference type="InterPro" id="IPR033132">
    <property type="entry name" value="GH_1_N_CS"/>
</dbReference>
<evidence type="ECO:0000256" key="4">
    <source>
        <dbReference type="RuleBase" id="RU003690"/>
    </source>
</evidence>
<dbReference type="GO" id="GO:0008422">
    <property type="term" value="F:beta-glucosidase activity"/>
    <property type="evidence" value="ECO:0007669"/>
    <property type="project" value="TreeGrafter"/>
</dbReference>
<gene>
    <name evidence="6" type="ORF">QN277_010305</name>
</gene>
<evidence type="ECO:0000256" key="1">
    <source>
        <dbReference type="ARBA" id="ARBA00010838"/>
    </source>
</evidence>
<dbReference type="SUPFAM" id="SSF51445">
    <property type="entry name" value="(Trans)glycosidases"/>
    <property type="match status" value="1"/>
</dbReference>
<feature type="signal peptide" evidence="5">
    <location>
        <begin position="1"/>
        <end position="26"/>
    </location>
</feature>
<dbReference type="Gene3D" id="3.20.20.80">
    <property type="entry name" value="Glycosidases"/>
    <property type="match status" value="1"/>
</dbReference>
<feature type="chain" id="PRO_5042159839" description="Beta-glucosidase" evidence="5">
    <location>
        <begin position="27"/>
        <end position="503"/>
    </location>
</feature>
<dbReference type="InterPro" id="IPR017853">
    <property type="entry name" value="GH"/>
</dbReference>
<evidence type="ECO:0000256" key="2">
    <source>
        <dbReference type="ARBA" id="ARBA00022801"/>
    </source>
</evidence>
<proteinExistence type="inferred from homology"/>
<keyword evidence="3" id="KW-0326">Glycosidase</keyword>
<dbReference type="PRINTS" id="PR00131">
    <property type="entry name" value="GLHYDRLASE1"/>
</dbReference>
<evidence type="ECO:0000256" key="5">
    <source>
        <dbReference type="SAM" id="SignalP"/>
    </source>
</evidence>
<dbReference type="Pfam" id="PF00232">
    <property type="entry name" value="Glyco_hydro_1"/>
    <property type="match status" value="1"/>
</dbReference>
<comment type="caution">
    <text evidence="6">The sequence shown here is derived from an EMBL/GenBank/DDBJ whole genome shotgun (WGS) entry which is preliminary data.</text>
</comment>
<keyword evidence="7" id="KW-1185">Reference proteome</keyword>
<dbReference type="PROSITE" id="PS00653">
    <property type="entry name" value="GLYCOSYL_HYDROL_F1_2"/>
    <property type="match status" value="1"/>
</dbReference>
<comment type="similarity">
    <text evidence="1 4">Belongs to the glycosyl hydrolase 1 family.</text>
</comment>
<reference evidence="6" key="1">
    <citation type="submission" date="2023-10" db="EMBL/GenBank/DDBJ databases">
        <title>Chromosome-level genome of the transformable northern wattle, Acacia crassicarpa.</title>
        <authorList>
            <person name="Massaro I."/>
            <person name="Sinha N.R."/>
            <person name="Poethig S."/>
            <person name="Leichty A.R."/>
        </authorList>
    </citation>
    <scope>NUCLEOTIDE SEQUENCE</scope>
    <source>
        <strain evidence="6">Acra3RX</strain>
        <tissue evidence="6">Leaf</tissue>
    </source>
</reference>
<dbReference type="GO" id="GO:0005975">
    <property type="term" value="P:carbohydrate metabolic process"/>
    <property type="evidence" value="ECO:0007669"/>
    <property type="project" value="InterPro"/>
</dbReference>
<dbReference type="PANTHER" id="PTHR10353">
    <property type="entry name" value="GLYCOSYL HYDROLASE"/>
    <property type="match status" value="1"/>
</dbReference>
<dbReference type="FunFam" id="3.20.20.80:FF:000020">
    <property type="entry name" value="Beta-glucosidase 12"/>
    <property type="match status" value="1"/>
</dbReference>